<dbReference type="STRING" id="56857.A0A200QJ52"/>
<dbReference type="Pfam" id="PF12697">
    <property type="entry name" value="Abhydrolase_6"/>
    <property type="match status" value="1"/>
</dbReference>
<dbReference type="SUPFAM" id="SSF53474">
    <property type="entry name" value="alpha/beta-Hydrolases"/>
    <property type="match status" value="1"/>
</dbReference>
<proteinExistence type="predicted"/>
<dbReference type="Proteomes" id="UP000195402">
    <property type="component" value="Unassembled WGS sequence"/>
</dbReference>
<dbReference type="GO" id="GO:0080030">
    <property type="term" value="F:methyl indole-3-acetate esterase activity"/>
    <property type="evidence" value="ECO:0007669"/>
    <property type="project" value="TreeGrafter"/>
</dbReference>
<dbReference type="InParanoid" id="A0A200QJ52"/>
<gene>
    <name evidence="2" type="ORF">BVC80_8985g53</name>
</gene>
<organism evidence="2 3">
    <name type="scientific">Macleaya cordata</name>
    <name type="common">Five-seeded plume-poppy</name>
    <name type="synonym">Bocconia cordata</name>
    <dbReference type="NCBI Taxonomy" id="56857"/>
    <lineage>
        <taxon>Eukaryota</taxon>
        <taxon>Viridiplantae</taxon>
        <taxon>Streptophyta</taxon>
        <taxon>Embryophyta</taxon>
        <taxon>Tracheophyta</taxon>
        <taxon>Spermatophyta</taxon>
        <taxon>Magnoliopsida</taxon>
        <taxon>Ranunculales</taxon>
        <taxon>Papaveraceae</taxon>
        <taxon>Papaveroideae</taxon>
        <taxon>Macleaya</taxon>
    </lineage>
</organism>
<dbReference type="InterPro" id="IPR029058">
    <property type="entry name" value="AB_hydrolase_fold"/>
</dbReference>
<accession>A0A200QJ52</accession>
<protein>
    <recommendedName>
        <fullName evidence="1">AB hydrolase-1 domain-containing protein</fullName>
    </recommendedName>
</protein>
<evidence type="ECO:0000313" key="3">
    <source>
        <dbReference type="Proteomes" id="UP000195402"/>
    </source>
</evidence>
<dbReference type="AlphaFoldDB" id="A0A200QJ52"/>
<sequence>MEMKEGKKHFVLAHGACHGSWCWYKLATLLKSAGHRVTALDLAASGINPKQVNDLRSFSDYFEPLMNFMEHSLPAKERVILVGHSMGGMGISKAMESFPEKISFAVFLTALMPGPTLDLSALFQVGSRGDSIYTYDGEGLENQPTTFIFGPKYISSYMYQLCSPEDLSLATMLLRPIRLYSEENPQNQIVLSQEKYGSVRRVYIMCDQDKALPEDVQRLMIQNDPTIDVKVITGSDHMVMLSKPQELSACLQEIAEA</sequence>
<dbReference type="Gene3D" id="3.40.50.1820">
    <property type="entry name" value="alpha/beta hydrolase"/>
    <property type="match status" value="1"/>
</dbReference>
<reference evidence="2 3" key="1">
    <citation type="journal article" date="2017" name="Mol. Plant">
        <title>The Genome of Medicinal Plant Macleaya cordata Provides New Insights into Benzylisoquinoline Alkaloids Metabolism.</title>
        <authorList>
            <person name="Liu X."/>
            <person name="Liu Y."/>
            <person name="Huang P."/>
            <person name="Ma Y."/>
            <person name="Qing Z."/>
            <person name="Tang Q."/>
            <person name="Cao H."/>
            <person name="Cheng P."/>
            <person name="Zheng Y."/>
            <person name="Yuan Z."/>
            <person name="Zhou Y."/>
            <person name="Liu J."/>
            <person name="Tang Z."/>
            <person name="Zhuo Y."/>
            <person name="Zhang Y."/>
            <person name="Yu L."/>
            <person name="Huang J."/>
            <person name="Yang P."/>
            <person name="Peng Q."/>
            <person name="Zhang J."/>
            <person name="Jiang W."/>
            <person name="Zhang Z."/>
            <person name="Lin K."/>
            <person name="Ro D.K."/>
            <person name="Chen X."/>
            <person name="Xiong X."/>
            <person name="Shang Y."/>
            <person name="Huang S."/>
            <person name="Zeng J."/>
        </authorList>
    </citation>
    <scope>NUCLEOTIDE SEQUENCE [LARGE SCALE GENOMIC DNA]</scope>
    <source>
        <strain evidence="3">cv. BLH2017</strain>
        <tissue evidence="2">Root</tissue>
    </source>
</reference>
<dbReference type="OMA" id="FMEFMEY"/>
<dbReference type="FunCoup" id="A0A200QJ52">
    <property type="interactions" value="15"/>
</dbReference>
<evidence type="ECO:0000259" key="1">
    <source>
        <dbReference type="Pfam" id="PF12697"/>
    </source>
</evidence>
<dbReference type="GO" id="GO:0009694">
    <property type="term" value="P:jasmonic acid metabolic process"/>
    <property type="evidence" value="ECO:0007669"/>
    <property type="project" value="TreeGrafter"/>
</dbReference>
<keyword evidence="3" id="KW-1185">Reference proteome</keyword>
<dbReference type="EMBL" id="MVGT01001900">
    <property type="protein sequence ID" value="OVA10516.1"/>
    <property type="molecule type" value="Genomic_DNA"/>
</dbReference>
<dbReference type="InterPro" id="IPR045889">
    <property type="entry name" value="MES/HNL"/>
</dbReference>
<evidence type="ECO:0000313" key="2">
    <source>
        <dbReference type="EMBL" id="OVA10516.1"/>
    </source>
</evidence>
<dbReference type="PANTHER" id="PTHR10992:SF1002">
    <property type="entry name" value="SALICYLIC ACID-BINDING PROTEIN 2-LIKE"/>
    <property type="match status" value="1"/>
</dbReference>
<dbReference type="FunFam" id="3.40.50.1820:FF:000051">
    <property type="entry name" value="(S)-hydroxynitrile lyase"/>
    <property type="match status" value="1"/>
</dbReference>
<dbReference type="OrthoDB" id="408373at2759"/>
<dbReference type="GO" id="GO:0080031">
    <property type="term" value="F:methyl salicylate esterase activity"/>
    <property type="evidence" value="ECO:0007669"/>
    <property type="project" value="TreeGrafter"/>
</dbReference>
<dbReference type="GO" id="GO:0009696">
    <property type="term" value="P:salicylic acid metabolic process"/>
    <property type="evidence" value="ECO:0007669"/>
    <property type="project" value="TreeGrafter"/>
</dbReference>
<feature type="domain" description="AB hydrolase-1" evidence="1">
    <location>
        <begin position="10"/>
        <end position="247"/>
    </location>
</feature>
<dbReference type="PANTHER" id="PTHR10992">
    <property type="entry name" value="METHYLESTERASE FAMILY MEMBER"/>
    <property type="match status" value="1"/>
</dbReference>
<dbReference type="InterPro" id="IPR000073">
    <property type="entry name" value="AB_hydrolase_1"/>
</dbReference>
<comment type="caution">
    <text evidence="2">The sequence shown here is derived from an EMBL/GenBank/DDBJ whole genome shotgun (WGS) entry which is preliminary data.</text>
</comment>
<dbReference type="GO" id="GO:0080032">
    <property type="term" value="F:methyl jasmonate esterase activity"/>
    <property type="evidence" value="ECO:0007669"/>
    <property type="project" value="TreeGrafter"/>
</dbReference>
<name>A0A200QJ52_MACCD</name>